<evidence type="ECO:0000313" key="2">
    <source>
        <dbReference type="Proteomes" id="UP000092482"/>
    </source>
</evidence>
<protein>
    <submittedName>
        <fullName evidence="1">Uncharacterized protein</fullName>
    </submittedName>
</protein>
<gene>
    <name evidence="1" type="ORF">SGUI_1084</name>
</gene>
<accession>A0A1B1NAL3</accession>
<dbReference type="OrthoDB" id="3689408at2"/>
<keyword evidence="2" id="KW-1185">Reference proteome</keyword>
<dbReference type="KEGG" id="serj:SGUI_1084"/>
<proteinExistence type="predicted"/>
<dbReference type="AlphaFoldDB" id="A0A1B1NAL3"/>
<dbReference type="EMBL" id="CP014989">
    <property type="protein sequence ID" value="ANS78480.1"/>
    <property type="molecule type" value="Genomic_DNA"/>
</dbReference>
<evidence type="ECO:0000313" key="1">
    <source>
        <dbReference type="EMBL" id="ANS78480.1"/>
    </source>
</evidence>
<organism evidence="1 2">
    <name type="scientific">Serinicoccus hydrothermalis</name>
    <dbReference type="NCBI Taxonomy" id="1758689"/>
    <lineage>
        <taxon>Bacteria</taxon>
        <taxon>Bacillati</taxon>
        <taxon>Actinomycetota</taxon>
        <taxon>Actinomycetes</taxon>
        <taxon>Micrococcales</taxon>
        <taxon>Ornithinimicrobiaceae</taxon>
        <taxon>Serinicoccus</taxon>
    </lineage>
</organism>
<dbReference type="Proteomes" id="UP000092482">
    <property type="component" value="Chromosome"/>
</dbReference>
<sequence>MTDDDRGLAPLDGSDVALLHELRETFDRLDPAPAGLTDRIAFALTVHALQAEVAELTRRPMALTRGEEAHDEPDQAMTVTFSTESVSIMVTVSPLGDGTARVDGWLTCEVPEVELARPDGRGERAEVQEGRFVFAAVSTGPAYLVVHPVGHRTVLTPTFTI</sequence>
<reference evidence="1 2" key="1">
    <citation type="submission" date="2016-03" db="EMBL/GenBank/DDBJ databases">
        <title>Shallow-sea hydrothermal system.</title>
        <authorList>
            <person name="Tang K."/>
        </authorList>
    </citation>
    <scope>NUCLEOTIDE SEQUENCE [LARGE SCALE GENOMIC DNA]</scope>
    <source>
        <strain evidence="1 2">JLT9</strain>
    </source>
</reference>
<name>A0A1B1NAL3_9MICO</name>
<dbReference type="STRING" id="1758689.SGUI_1084"/>
<dbReference type="RefSeq" id="WP_066637295.1">
    <property type="nucleotide sequence ID" value="NZ_CP014989.1"/>
</dbReference>